<dbReference type="PRINTS" id="PR01300">
    <property type="entry name" value="PYOCINKILLER"/>
</dbReference>
<dbReference type="SMART" id="SM00507">
    <property type="entry name" value="HNHc"/>
    <property type="match status" value="1"/>
</dbReference>
<dbReference type="InterPro" id="IPR037146">
    <property type="entry name" value="Colicin/pyocin_DNase_dom_sf"/>
</dbReference>
<evidence type="ECO:0000256" key="6">
    <source>
        <dbReference type="ARBA" id="ARBA00023022"/>
    </source>
</evidence>
<evidence type="ECO:0000256" key="1">
    <source>
        <dbReference type="ARBA" id="ARBA00006811"/>
    </source>
</evidence>
<dbReference type="Proteomes" id="UP001500459">
    <property type="component" value="Unassembled WGS sequence"/>
</dbReference>
<accession>A0ABP6UV81</accession>
<keyword evidence="5" id="KW-0378">Hydrolase</keyword>
<proteinExistence type="inferred from homology"/>
<comment type="similarity">
    <text evidence="1">Belongs to the colicin/pyosin nuclease family.</text>
</comment>
<dbReference type="Pfam" id="PF21431">
    <property type="entry name" value="Col-Pyo_DNase"/>
    <property type="match status" value="1"/>
</dbReference>
<evidence type="ECO:0000313" key="10">
    <source>
        <dbReference type="Proteomes" id="UP001500459"/>
    </source>
</evidence>
<dbReference type="CDD" id="cd00085">
    <property type="entry name" value="HNHc"/>
    <property type="match status" value="1"/>
</dbReference>
<keyword evidence="4" id="KW-0255">Endonuclease</keyword>
<dbReference type="SUPFAM" id="SSF54060">
    <property type="entry name" value="His-Me finger endonucleases"/>
    <property type="match status" value="1"/>
</dbReference>
<sequence length="116" mass="13467">MRGTDANIGLFPKRIADKLKGRKFKDFNEFRTEFWKTIADDPELFNQFGRASKSEMLKGNSPFALQTQQVGGRIKYELHHKTPIHDGGGVYDIDNLVIVSPRYHKEILDPAYHYKR</sequence>
<keyword evidence="2" id="KW-0929">Antimicrobial</keyword>
<dbReference type="InterPro" id="IPR003060">
    <property type="entry name" value="Pyocin_killer"/>
</dbReference>
<keyword evidence="6" id="KW-0044">Antibiotic</keyword>
<evidence type="ECO:0000256" key="7">
    <source>
        <dbReference type="ARBA" id="ARBA00023048"/>
    </source>
</evidence>
<keyword evidence="3" id="KW-0540">Nuclease</keyword>
<feature type="domain" description="HNH nuclease" evidence="8">
    <location>
        <begin position="56"/>
        <end position="105"/>
    </location>
</feature>
<evidence type="ECO:0000256" key="5">
    <source>
        <dbReference type="ARBA" id="ARBA00022801"/>
    </source>
</evidence>
<keyword evidence="10" id="KW-1185">Reference proteome</keyword>
<evidence type="ECO:0000256" key="2">
    <source>
        <dbReference type="ARBA" id="ARBA00022529"/>
    </source>
</evidence>
<comment type="caution">
    <text evidence="9">The sequence shown here is derived from an EMBL/GenBank/DDBJ whole genome shotgun (WGS) entry which is preliminary data.</text>
</comment>
<dbReference type="InterPro" id="IPR003615">
    <property type="entry name" value="HNH_nuc"/>
</dbReference>
<dbReference type="Gene3D" id="3.90.540.10">
    <property type="entry name" value="Colicin/pyocin, DNase domain"/>
    <property type="match status" value="1"/>
</dbReference>
<evidence type="ECO:0000313" key="9">
    <source>
        <dbReference type="EMBL" id="GAA3523271.1"/>
    </source>
</evidence>
<reference evidence="10" key="1">
    <citation type="journal article" date="2019" name="Int. J. Syst. Evol. Microbiol.">
        <title>The Global Catalogue of Microorganisms (GCM) 10K type strain sequencing project: providing services to taxonomists for standard genome sequencing and annotation.</title>
        <authorList>
            <consortium name="The Broad Institute Genomics Platform"/>
            <consortium name="The Broad Institute Genome Sequencing Center for Infectious Disease"/>
            <person name="Wu L."/>
            <person name="Ma J."/>
        </authorList>
    </citation>
    <scope>NUCLEOTIDE SEQUENCE [LARGE SCALE GENOMIC DNA]</scope>
    <source>
        <strain evidence="10">JCM 17106</strain>
    </source>
</reference>
<evidence type="ECO:0000259" key="8">
    <source>
        <dbReference type="SMART" id="SM00507"/>
    </source>
</evidence>
<protein>
    <recommendedName>
        <fullName evidence="8">HNH nuclease domain-containing protein</fullName>
    </recommendedName>
</protein>
<name>A0ABP6UV81_9FLAO</name>
<evidence type="ECO:0000256" key="4">
    <source>
        <dbReference type="ARBA" id="ARBA00022759"/>
    </source>
</evidence>
<dbReference type="InterPro" id="IPR044925">
    <property type="entry name" value="His-Me_finger_sf"/>
</dbReference>
<gene>
    <name evidence="9" type="ORF">GCM10022393_42600</name>
</gene>
<evidence type="ECO:0000256" key="3">
    <source>
        <dbReference type="ARBA" id="ARBA00022722"/>
    </source>
</evidence>
<keyword evidence="7" id="KW-0078">Bacteriocin</keyword>
<dbReference type="EMBL" id="BAABCW010000034">
    <property type="protein sequence ID" value="GAA3523271.1"/>
    <property type="molecule type" value="Genomic_DNA"/>
</dbReference>
<organism evidence="9 10">
    <name type="scientific">Aquimarina addita</name>
    <dbReference type="NCBI Taxonomy" id="870485"/>
    <lineage>
        <taxon>Bacteria</taxon>
        <taxon>Pseudomonadati</taxon>
        <taxon>Bacteroidota</taxon>
        <taxon>Flavobacteriia</taxon>
        <taxon>Flavobacteriales</taxon>
        <taxon>Flavobacteriaceae</taxon>
        <taxon>Aquimarina</taxon>
    </lineage>
</organism>